<dbReference type="Pfam" id="PF00072">
    <property type="entry name" value="Response_reg"/>
    <property type="match status" value="1"/>
</dbReference>
<protein>
    <submittedName>
        <fullName evidence="10">Transcriptional regulatory protein YkoG</fullName>
    </submittedName>
</protein>
<dbReference type="SMART" id="SM00862">
    <property type="entry name" value="Trans_reg_C"/>
    <property type="match status" value="1"/>
</dbReference>
<feature type="domain" description="Response regulatory" evidence="8">
    <location>
        <begin position="3"/>
        <end position="117"/>
    </location>
</feature>
<keyword evidence="1 6" id="KW-0597">Phosphoprotein</keyword>
<feature type="domain" description="OmpR/PhoB-type" evidence="9">
    <location>
        <begin position="123"/>
        <end position="220"/>
    </location>
</feature>
<evidence type="ECO:0000259" key="9">
    <source>
        <dbReference type="PROSITE" id="PS51755"/>
    </source>
</evidence>
<dbReference type="PANTHER" id="PTHR48111:SF22">
    <property type="entry name" value="REGULATOR OF RPOS"/>
    <property type="match status" value="1"/>
</dbReference>
<name>A0A9R1CX87_9BACT</name>
<evidence type="ECO:0000256" key="7">
    <source>
        <dbReference type="PROSITE-ProRule" id="PRU01091"/>
    </source>
</evidence>
<evidence type="ECO:0000313" key="10">
    <source>
        <dbReference type="EMBL" id="GJG59497.1"/>
    </source>
</evidence>
<dbReference type="AlphaFoldDB" id="A0A9R1CX87"/>
<reference evidence="10" key="1">
    <citation type="journal article" date="2022" name="Int. J. Syst. Evol. Microbiol.">
        <title>Prevotella lacticifex sp. nov., isolated from the rumen of cows.</title>
        <authorList>
            <person name="Shinkai T."/>
            <person name="Ikeyama N."/>
            <person name="Kumagai M."/>
            <person name="Ohmori H."/>
            <person name="Sakamoto M."/>
            <person name="Ohkuma M."/>
            <person name="Mitsumori M."/>
        </authorList>
    </citation>
    <scope>NUCLEOTIDE SEQUENCE</scope>
    <source>
        <strain evidence="10">R5076</strain>
    </source>
</reference>
<dbReference type="CDD" id="cd17574">
    <property type="entry name" value="REC_OmpR"/>
    <property type="match status" value="1"/>
</dbReference>
<gene>
    <name evidence="10" type="primary">ykoG</name>
    <name evidence="10" type="ORF">PRLR5076_23480</name>
</gene>
<evidence type="ECO:0000256" key="1">
    <source>
        <dbReference type="ARBA" id="ARBA00022553"/>
    </source>
</evidence>
<sequence length="221" mass="25566">MTKILIVEDEPGIYTFLQEGLADEGYETLVATDGYDALHDFAEWHPDLVLLDWMLPTMDGIEVCRRIRETDEVTPVLFLTAKDGVEDTIKGLRTGANDYIKKPFSFEELVERIKIHFRNRQHDDILRLGEIVVNLTTHQVQAHDKEVQLTGREFDLLTYFIRHKDRVCSRDDIIKDVWGIDFQYDTGVIDVFMNALRKKLGMKSNGYIKTIRGVGFIATDR</sequence>
<dbReference type="Gene3D" id="3.40.50.2300">
    <property type="match status" value="1"/>
</dbReference>
<comment type="caution">
    <text evidence="10">The sequence shown here is derived from an EMBL/GenBank/DDBJ whole genome shotgun (WGS) entry which is preliminary data.</text>
</comment>
<dbReference type="RefSeq" id="WP_223925398.1">
    <property type="nucleotide sequence ID" value="NZ_BPTU01000002.1"/>
</dbReference>
<keyword evidence="3" id="KW-0805">Transcription regulation</keyword>
<dbReference type="GO" id="GO:0032993">
    <property type="term" value="C:protein-DNA complex"/>
    <property type="evidence" value="ECO:0007669"/>
    <property type="project" value="TreeGrafter"/>
</dbReference>
<feature type="modified residue" description="4-aspartylphosphate" evidence="6">
    <location>
        <position position="52"/>
    </location>
</feature>
<dbReference type="GO" id="GO:0006355">
    <property type="term" value="P:regulation of DNA-templated transcription"/>
    <property type="evidence" value="ECO:0007669"/>
    <property type="project" value="InterPro"/>
</dbReference>
<evidence type="ECO:0000256" key="3">
    <source>
        <dbReference type="ARBA" id="ARBA00023015"/>
    </source>
</evidence>
<dbReference type="InterPro" id="IPR011006">
    <property type="entry name" value="CheY-like_superfamily"/>
</dbReference>
<keyword evidence="11" id="KW-1185">Reference proteome</keyword>
<dbReference type="InterPro" id="IPR001789">
    <property type="entry name" value="Sig_transdc_resp-reg_receiver"/>
</dbReference>
<dbReference type="SUPFAM" id="SSF52172">
    <property type="entry name" value="CheY-like"/>
    <property type="match status" value="1"/>
</dbReference>
<dbReference type="FunFam" id="3.40.50.2300:FF:000001">
    <property type="entry name" value="DNA-binding response regulator PhoB"/>
    <property type="match status" value="1"/>
</dbReference>
<proteinExistence type="predicted"/>
<dbReference type="GO" id="GO:0000156">
    <property type="term" value="F:phosphorelay response regulator activity"/>
    <property type="evidence" value="ECO:0007669"/>
    <property type="project" value="TreeGrafter"/>
</dbReference>
<dbReference type="Gene3D" id="1.10.10.10">
    <property type="entry name" value="Winged helix-like DNA-binding domain superfamily/Winged helix DNA-binding domain"/>
    <property type="match status" value="1"/>
</dbReference>
<dbReference type="InterPro" id="IPR039420">
    <property type="entry name" value="WalR-like"/>
</dbReference>
<dbReference type="Pfam" id="PF00486">
    <property type="entry name" value="Trans_reg_C"/>
    <property type="match status" value="1"/>
</dbReference>
<dbReference type="GO" id="GO:0000976">
    <property type="term" value="F:transcription cis-regulatory region binding"/>
    <property type="evidence" value="ECO:0007669"/>
    <property type="project" value="TreeGrafter"/>
</dbReference>
<dbReference type="GO" id="GO:0005829">
    <property type="term" value="C:cytosol"/>
    <property type="evidence" value="ECO:0007669"/>
    <property type="project" value="TreeGrafter"/>
</dbReference>
<dbReference type="SMART" id="SM00448">
    <property type="entry name" value="REC"/>
    <property type="match status" value="1"/>
</dbReference>
<dbReference type="EMBL" id="BPUB01000002">
    <property type="protein sequence ID" value="GJG59497.1"/>
    <property type="molecule type" value="Genomic_DNA"/>
</dbReference>
<organism evidence="10 11">
    <name type="scientific">Prevotella lacticifex</name>
    <dbReference type="NCBI Taxonomy" id="2854755"/>
    <lineage>
        <taxon>Bacteria</taxon>
        <taxon>Pseudomonadati</taxon>
        <taxon>Bacteroidota</taxon>
        <taxon>Bacteroidia</taxon>
        <taxon>Bacteroidales</taxon>
        <taxon>Prevotellaceae</taxon>
        <taxon>Prevotella</taxon>
    </lineage>
</organism>
<dbReference type="GeneID" id="72466460"/>
<evidence type="ECO:0000256" key="5">
    <source>
        <dbReference type="ARBA" id="ARBA00023163"/>
    </source>
</evidence>
<dbReference type="PROSITE" id="PS51755">
    <property type="entry name" value="OMPR_PHOB"/>
    <property type="match status" value="1"/>
</dbReference>
<dbReference type="InterPro" id="IPR036388">
    <property type="entry name" value="WH-like_DNA-bd_sf"/>
</dbReference>
<dbReference type="Proteomes" id="UP000825483">
    <property type="component" value="Unassembled WGS sequence"/>
</dbReference>
<evidence type="ECO:0000256" key="2">
    <source>
        <dbReference type="ARBA" id="ARBA00023012"/>
    </source>
</evidence>
<evidence type="ECO:0000259" key="8">
    <source>
        <dbReference type="PROSITE" id="PS50110"/>
    </source>
</evidence>
<dbReference type="PROSITE" id="PS50110">
    <property type="entry name" value="RESPONSE_REGULATORY"/>
    <property type="match status" value="1"/>
</dbReference>
<feature type="DNA-binding region" description="OmpR/PhoB-type" evidence="7">
    <location>
        <begin position="123"/>
        <end position="220"/>
    </location>
</feature>
<evidence type="ECO:0000256" key="6">
    <source>
        <dbReference type="PROSITE-ProRule" id="PRU00169"/>
    </source>
</evidence>
<accession>A0A9R1CX87</accession>
<evidence type="ECO:0000313" key="11">
    <source>
        <dbReference type="Proteomes" id="UP000825483"/>
    </source>
</evidence>
<keyword evidence="5" id="KW-0804">Transcription</keyword>
<keyword evidence="2" id="KW-0902">Two-component regulatory system</keyword>
<dbReference type="InterPro" id="IPR001867">
    <property type="entry name" value="OmpR/PhoB-type_DNA-bd"/>
</dbReference>
<keyword evidence="4 7" id="KW-0238">DNA-binding</keyword>
<dbReference type="PANTHER" id="PTHR48111">
    <property type="entry name" value="REGULATOR OF RPOS"/>
    <property type="match status" value="1"/>
</dbReference>
<dbReference type="CDD" id="cd00383">
    <property type="entry name" value="trans_reg_C"/>
    <property type="match status" value="1"/>
</dbReference>
<evidence type="ECO:0000256" key="4">
    <source>
        <dbReference type="ARBA" id="ARBA00023125"/>
    </source>
</evidence>